<evidence type="ECO:0000313" key="5">
    <source>
        <dbReference type="Proteomes" id="UP000077381"/>
    </source>
</evidence>
<name>A0A177HT63_9ACTN</name>
<dbReference type="InterPro" id="IPR002938">
    <property type="entry name" value="FAD-bd"/>
</dbReference>
<dbReference type="InterPro" id="IPR044152">
    <property type="entry name" value="YqjM-like"/>
</dbReference>
<comment type="caution">
    <text evidence="4">The sequence shown here is derived from an EMBL/GenBank/DDBJ whole genome shotgun (WGS) entry which is preliminary data.</text>
</comment>
<dbReference type="Gene3D" id="3.50.50.60">
    <property type="entry name" value="FAD/NAD(P)-binding domain"/>
    <property type="match status" value="1"/>
</dbReference>
<evidence type="ECO:0000259" key="2">
    <source>
        <dbReference type="Pfam" id="PF00724"/>
    </source>
</evidence>
<protein>
    <submittedName>
        <fullName evidence="4">NADPH dehydrogenase</fullName>
        <ecNumber evidence="4">1.6.99.1</ecNumber>
    </submittedName>
</protein>
<dbReference type="GO" id="GO:0010181">
    <property type="term" value="F:FMN binding"/>
    <property type="evidence" value="ECO:0007669"/>
    <property type="project" value="InterPro"/>
</dbReference>
<dbReference type="Pfam" id="PF01494">
    <property type="entry name" value="FAD_binding_3"/>
    <property type="match status" value="1"/>
</dbReference>
<dbReference type="GO" id="GO:0003959">
    <property type="term" value="F:NADPH dehydrogenase activity"/>
    <property type="evidence" value="ECO:0007669"/>
    <property type="project" value="UniProtKB-EC"/>
</dbReference>
<feature type="region of interest" description="Disordered" evidence="1">
    <location>
        <begin position="749"/>
        <end position="771"/>
    </location>
</feature>
<dbReference type="PANTHER" id="PTHR43303">
    <property type="entry name" value="NADPH DEHYDROGENASE C23G7.10C-RELATED"/>
    <property type="match status" value="1"/>
</dbReference>
<reference evidence="4 5" key="1">
    <citation type="submission" date="2015-12" db="EMBL/GenBank/DDBJ databases">
        <title>Genome sequence of Streptomyces sp. G25.</title>
        <authorList>
            <person name="Poehlein A."/>
            <person name="Roettig A."/>
            <person name="Hiessl S."/>
            <person name="Hauschild P."/>
            <person name="Schauer J."/>
            <person name="Madkour M.H."/>
            <person name="Al-Ansari A.M."/>
            <person name="Almakishah N.H."/>
            <person name="Steinbuechel A."/>
            <person name="Daniel R."/>
        </authorList>
    </citation>
    <scope>NUCLEOTIDE SEQUENCE [LARGE SCALE GENOMIC DNA]</scope>
    <source>
        <strain evidence="5">G25(2015)</strain>
    </source>
</reference>
<keyword evidence="5" id="KW-1185">Reference proteome</keyword>
<dbReference type="EC" id="1.6.99.1" evidence="4"/>
<evidence type="ECO:0000313" key="4">
    <source>
        <dbReference type="EMBL" id="OAH13916.1"/>
    </source>
</evidence>
<dbReference type="STRING" id="1716141.STSP_26330"/>
<dbReference type="GO" id="GO:0050661">
    <property type="term" value="F:NADP binding"/>
    <property type="evidence" value="ECO:0007669"/>
    <property type="project" value="InterPro"/>
</dbReference>
<accession>A0A177HT63</accession>
<dbReference type="PANTHER" id="PTHR43303:SF3">
    <property type="entry name" value="BLR3436 PROTEIN"/>
    <property type="match status" value="1"/>
</dbReference>
<dbReference type="EMBL" id="LOHS01000071">
    <property type="protein sequence ID" value="OAH13916.1"/>
    <property type="molecule type" value="Genomic_DNA"/>
</dbReference>
<evidence type="ECO:0000259" key="3">
    <source>
        <dbReference type="Pfam" id="PF01494"/>
    </source>
</evidence>
<dbReference type="Proteomes" id="UP000077381">
    <property type="component" value="Unassembled WGS sequence"/>
</dbReference>
<organism evidence="4 5">
    <name type="scientific">Streptomyces jeddahensis</name>
    <dbReference type="NCBI Taxonomy" id="1716141"/>
    <lineage>
        <taxon>Bacteria</taxon>
        <taxon>Bacillati</taxon>
        <taxon>Actinomycetota</taxon>
        <taxon>Actinomycetes</taxon>
        <taxon>Kitasatosporales</taxon>
        <taxon>Streptomycetaceae</taxon>
        <taxon>Streptomyces</taxon>
    </lineage>
</organism>
<feature type="domain" description="NADH:flavin oxidoreductase/NADH oxidase N-terminal" evidence="2">
    <location>
        <begin position="396"/>
        <end position="732"/>
    </location>
</feature>
<dbReference type="GO" id="GO:0071949">
    <property type="term" value="F:FAD binding"/>
    <property type="evidence" value="ECO:0007669"/>
    <property type="project" value="InterPro"/>
</dbReference>
<dbReference type="SUPFAM" id="SSF51395">
    <property type="entry name" value="FMN-linked oxidoreductases"/>
    <property type="match status" value="1"/>
</dbReference>
<dbReference type="InterPro" id="IPR001155">
    <property type="entry name" value="OxRdtase_FMN_N"/>
</dbReference>
<dbReference type="AlphaFoldDB" id="A0A177HT63"/>
<dbReference type="OrthoDB" id="3169239at2"/>
<dbReference type="Gene3D" id="3.30.9.20">
    <property type="match status" value="1"/>
</dbReference>
<dbReference type="Gene3D" id="3.20.20.70">
    <property type="entry name" value="Aldolase class I"/>
    <property type="match status" value="1"/>
</dbReference>
<dbReference type="SUPFAM" id="SSF51905">
    <property type="entry name" value="FAD/NAD(P)-binding domain"/>
    <property type="match status" value="1"/>
</dbReference>
<gene>
    <name evidence="4" type="primary">namA</name>
    <name evidence="4" type="ORF">STSP_26330</name>
</gene>
<dbReference type="NCBIfam" id="NF006101">
    <property type="entry name" value="PRK08255.1"/>
    <property type="match status" value="1"/>
</dbReference>
<sequence length="793" mass="87663">MKIAIVGGGPGGLYFAALMKQLDPAHDITVWERNAPDDTFGFGVVFSDETLGGIENADTGFAEAMAKRFARWTDIDIHYRGQSHTVGGQGFAAMSRKELLRLLQERCRDLGVVVRFRTLAPDVADLRASYDLVVAADGVNSQVRAAYADVFRPSLDQRHNKYMWLGTDRVFEAFQFFIKHTEWGTMQVHGYPYSESGSTFIVEMHEDVWRRAGFDATEGAAFPPGVSDEQAVERIRELFAEELAGHEVFANNSKWLNFTTVRNERWHHGNLVLVGDAAHTAHFSIGSGTKLAMEDSLALAACLHEHPDTEAALTAYETERRPVVESTQRAAQASLEWFENIGMYVGQEPTQFCFNLLTRSRRITYDNLRTRDQEFADRVDAAFAASQGLDTTAPAMFQPFRLARLELKNRVIVSPMDMYSAVDGVPGDFHLVHLGSKAMGGAGLVMTEMVCVSPEGRITPGCTGLWTDEQRDSWARIVSFVHEQSTARIGLQLGHSGRKGSTRLMWEGIDEPLPDGNWEIVGPSPLPYGPGSAVPRELTRADMDQITAEFVAAARRGAEAGFDLLELHCAHGYLLSSFLSPIANRRTDQYGGPLENRLRFPLEVFDAVRAVWPAERPLIVRISATDWVPDGNTEHDAVEIARAFAAHGADAIDVSSGQVTNDERPAFGRSYQTPFADRIRHEVAAATGTAVIAVGAIASYDDVNSILLAGRADLCAIGRTHLYDPHWTLHAAAEQEYRGAAAEWPVQFRAGSRKPPTSRTDAVRPRLSLLRADESDRNTHLRWRPSREPATVA</sequence>
<keyword evidence="4" id="KW-0560">Oxidoreductase</keyword>
<proteinExistence type="predicted"/>
<feature type="domain" description="FAD-binding" evidence="3">
    <location>
        <begin position="3"/>
        <end position="328"/>
    </location>
</feature>
<evidence type="ECO:0000256" key="1">
    <source>
        <dbReference type="SAM" id="MobiDB-lite"/>
    </source>
</evidence>
<dbReference type="CDD" id="cd02932">
    <property type="entry name" value="OYE_YqiM_FMN"/>
    <property type="match status" value="1"/>
</dbReference>
<dbReference type="PRINTS" id="PR00420">
    <property type="entry name" value="RNGMNOXGNASE"/>
</dbReference>
<dbReference type="RefSeq" id="WP_067276287.1">
    <property type="nucleotide sequence ID" value="NZ_LOHS01000071.1"/>
</dbReference>
<dbReference type="InterPro" id="IPR013785">
    <property type="entry name" value="Aldolase_TIM"/>
</dbReference>
<dbReference type="InterPro" id="IPR036188">
    <property type="entry name" value="FAD/NAD-bd_sf"/>
</dbReference>
<dbReference type="Pfam" id="PF00724">
    <property type="entry name" value="Oxidored_FMN"/>
    <property type="match status" value="1"/>
</dbReference>
<dbReference type="PATRIC" id="fig|1716141.3.peg.2776"/>